<dbReference type="AlphaFoldDB" id="A0A381S089"/>
<evidence type="ECO:0000256" key="1">
    <source>
        <dbReference type="SAM" id="Coils"/>
    </source>
</evidence>
<name>A0A381S089_9ZZZZ</name>
<feature type="coiled-coil region" evidence="1">
    <location>
        <begin position="19"/>
        <end position="53"/>
    </location>
</feature>
<accession>A0A381S089</accession>
<reference evidence="2" key="1">
    <citation type="submission" date="2018-05" db="EMBL/GenBank/DDBJ databases">
        <authorList>
            <person name="Lanie J.A."/>
            <person name="Ng W.-L."/>
            <person name="Kazmierczak K.M."/>
            <person name="Andrzejewski T.M."/>
            <person name="Davidsen T.M."/>
            <person name="Wayne K.J."/>
            <person name="Tettelin H."/>
            <person name="Glass J.I."/>
            <person name="Rusch D."/>
            <person name="Podicherti R."/>
            <person name="Tsui H.-C.T."/>
            <person name="Winkler M.E."/>
        </authorList>
    </citation>
    <scope>NUCLEOTIDE SEQUENCE</scope>
</reference>
<proteinExistence type="predicted"/>
<dbReference type="EMBL" id="UINC01002517">
    <property type="protein sequence ID" value="SUZ97525.1"/>
    <property type="molecule type" value="Genomic_DNA"/>
</dbReference>
<evidence type="ECO:0000313" key="2">
    <source>
        <dbReference type="EMBL" id="SUZ97525.1"/>
    </source>
</evidence>
<dbReference type="Pfam" id="PF23984">
    <property type="entry name" value="DUF7307"/>
    <property type="match status" value="1"/>
</dbReference>
<gene>
    <name evidence="2" type="ORF">METZ01_LOCUS50379</name>
</gene>
<dbReference type="InterPro" id="IPR055731">
    <property type="entry name" value="Pam3_gp33-like"/>
</dbReference>
<organism evidence="2">
    <name type="scientific">marine metagenome</name>
    <dbReference type="NCBI Taxonomy" id="408172"/>
    <lineage>
        <taxon>unclassified sequences</taxon>
        <taxon>metagenomes</taxon>
        <taxon>ecological metagenomes</taxon>
    </lineage>
</organism>
<keyword evidence="1" id="KW-0175">Coiled coil</keyword>
<protein>
    <submittedName>
        <fullName evidence="2">Uncharacterized protein</fullName>
    </submittedName>
</protein>
<sequence>MFVEDAPQQVDELENVRSLSNYVIDLQKLEEEITKEESLLKQKKERADKISAEVIPEIMESMKLKTLKLQDGSAIEVKEIYSATIPVANREGAYQWLRENDLGDLIKNEITVSFGRGEDNKASEYTSLAESKGYQPSQKLKVEPMTLKALYRERVEAKQDLPSEHFNLFKGNRTKITRSK</sequence>